<dbReference type="EC" id="2.4.1.-" evidence="10"/>
<keyword evidence="5" id="KW-0812">Transmembrane</keyword>
<dbReference type="PANTHER" id="PTHR11214:SF3">
    <property type="entry name" value="BETA-1,3-GALACTOSYLTRANSFERASE 6"/>
    <property type="match status" value="1"/>
</dbReference>
<evidence type="ECO:0000256" key="8">
    <source>
        <dbReference type="ARBA" id="ARBA00023034"/>
    </source>
</evidence>
<gene>
    <name evidence="13 14" type="primary">LOC106805843</name>
</gene>
<comment type="similarity">
    <text evidence="2 10">Belongs to the glycosyltransferase 31 family.</text>
</comment>
<dbReference type="RefSeq" id="XP_014663089.1">
    <property type="nucleotide sequence ID" value="XM_014807603.1"/>
</dbReference>
<protein>
    <recommendedName>
        <fullName evidence="10">Hexosyltransferase</fullName>
        <ecNumber evidence="10">2.4.1.-</ecNumber>
    </recommendedName>
</protein>
<evidence type="ECO:0000313" key="12">
    <source>
        <dbReference type="Proteomes" id="UP000695022"/>
    </source>
</evidence>
<dbReference type="RefSeq" id="XP_014663088.1">
    <property type="nucleotide sequence ID" value="XM_014807602.1"/>
</dbReference>
<keyword evidence="6" id="KW-0735">Signal-anchor</keyword>
<dbReference type="InterPro" id="IPR002659">
    <property type="entry name" value="Glyco_trans_31"/>
</dbReference>
<dbReference type="PANTHER" id="PTHR11214">
    <property type="entry name" value="BETA-1,3-N-ACETYLGLUCOSAMINYLTRANSFERASE"/>
    <property type="match status" value="1"/>
</dbReference>
<reference evidence="13 14" key="1">
    <citation type="submission" date="2025-05" db="UniProtKB">
        <authorList>
            <consortium name="RefSeq"/>
        </authorList>
    </citation>
    <scope>IDENTIFICATION</scope>
</reference>
<evidence type="ECO:0000256" key="10">
    <source>
        <dbReference type="RuleBase" id="RU363063"/>
    </source>
</evidence>
<keyword evidence="4" id="KW-0808">Transferase</keyword>
<dbReference type="Proteomes" id="UP000695022">
    <property type="component" value="Unplaced"/>
</dbReference>
<evidence type="ECO:0000256" key="1">
    <source>
        <dbReference type="ARBA" id="ARBA00004323"/>
    </source>
</evidence>
<sequence length="442" mass="50598">MQLTAFIPMRAMMLNTSRTNIYFLVLGAAAMFFLTTLMNEATAVHDKGDSAEPRHVSAITRSLNGANASTVSNNHDRRQLVKDRRQVSLPHRVAPQRVGGRKASVGDRDTTRRKTPCNRTESAIICEDGTKVVLRPEFYWTPDRTLPRAQSTDPGWQLTLASSACRHRSRPSILFDVHSKADHGRHRDLIRRTWASKENLSAFNAEVFFNLATDLDAGVRRDTDREADAYGDIVRSAHVEHYRNMTYKHVAGLRYSLRYCAGAKYVVKVDDDFHLNVSDLANDLAIFASDPSFEHAQIFCRVIGGQPNRSPRSKWFTPRDIYPVRLYPRYCFGGVIIYTMEAVRKIVEVSPYLPYFHIDDMHLTAHVAKALNIYPQQKIVLDFVTPLENLDETRDVIYEDTGIFTNQRITYTISFIKMAIFLFHMYSTMSRSKTIVKYKLQC</sequence>
<name>A0ABM1DT18_PRICU</name>
<evidence type="ECO:0000256" key="11">
    <source>
        <dbReference type="SAM" id="MobiDB-lite"/>
    </source>
</evidence>
<feature type="region of interest" description="Disordered" evidence="11">
    <location>
        <begin position="96"/>
        <end position="116"/>
    </location>
</feature>
<evidence type="ECO:0000256" key="4">
    <source>
        <dbReference type="ARBA" id="ARBA00022679"/>
    </source>
</evidence>
<evidence type="ECO:0000256" key="6">
    <source>
        <dbReference type="ARBA" id="ARBA00022968"/>
    </source>
</evidence>
<evidence type="ECO:0000256" key="7">
    <source>
        <dbReference type="ARBA" id="ARBA00022989"/>
    </source>
</evidence>
<dbReference type="Pfam" id="PF01762">
    <property type="entry name" value="Galactosyl_T"/>
    <property type="match status" value="1"/>
</dbReference>
<evidence type="ECO:0000256" key="9">
    <source>
        <dbReference type="ARBA" id="ARBA00023136"/>
    </source>
</evidence>
<organism evidence="12 14">
    <name type="scientific">Priapulus caudatus</name>
    <name type="common">Priapulid worm</name>
    <dbReference type="NCBI Taxonomy" id="37621"/>
    <lineage>
        <taxon>Eukaryota</taxon>
        <taxon>Metazoa</taxon>
        <taxon>Ecdysozoa</taxon>
        <taxon>Scalidophora</taxon>
        <taxon>Priapulida</taxon>
        <taxon>Priapulimorpha</taxon>
        <taxon>Priapulimorphida</taxon>
        <taxon>Priapulidae</taxon>
        <taxon>Priapulus</taxon>
    </lineage>
</organism>
<evidence type="ECO:0000256" key="2">
    <source>
        <dbReference type="ARBA" id="ARBA00008661"/>
    </source>
</evidence>
<comment type="subcellular location">
    <subcellularLocation>
        <location evidence="1 10">Golgi apparatus membrane</location>
        <topology evidence="1 10">Single-pass type II membrane protein</topology>
    </subcellularLocation>
</comment>
<dbReference type="GeneID" id="106805843"/>
<evidence type="ECO:0000313" key="13">
    <source>
        <dbReference type="RefSeq" id="XP_014663088.1"/>
    </source>
</evidence>
<keyword evidence="7" id="KW-1133">Transmembrane helix</keyword>
<dbReference type="SUPFAM" id="SSF53448">
    <property type="entry name" value="Nucleotide-diphospho-sugar transferases"/>
    <property type="match status" value="1"/>
</dbReference>
<keyword evidence="12" id="KW-1185">Reference proteome</keyword>
<evidence type="ECO:0000256" key="3">
    <source>
        <dbReference type="ARBA" id="ARBA00022676"/>
    </source>
</evidence>
<keyword evidence="3 10" id="KW-0328">Glycosyltransferase</keyword>
<dbReference type="InterPro" id="IPR029044">
    <property type="entry name" value="Nucleotide-diphossugar_trans"/>
</dbReference>
<keyword evidence="8 10" id="KW-0333">Golgi apparatus</keyword>
<accession>A0ABM1DT18</accession>
<evidence type="ECO:0000313" key="14">
    <source>
        <dbReference type="RefSeq" id="XP_014663089.1"/>
    </source>
</evidence>
<keyword evidence="9" id="KW-0472">Membrane</keyword>
<proteinExistence type="inferred from homology"/>
<evidence type="ECO:0000256" key="5">
    <source>
        <dbReference type="ARBA" id="ARBA00022692"/>
    </source>
</evidence>
<dbReference type="Gene3D" id="3.90.550.50">
    <property type="match status" value="1"/>
</dbReference>